<dbReference type="Pfam" id="PF12937">
    <property type="entry name" value="F-box-like"/>
    <property type="match status" value="1"/>
</dbReference>
<evidence type="ECO:0000256" key="1">
    <source>
        <dbReference type="SAM" id="Coils"/>
    </source>
</evidence>
<keyword evidence="4" id="KW-1185">Reference proteome</keyword>
<dbReference type="AlphaFoldDB" id="A0A8H6ZDX4"/>
<name>A0A8H6ZDX4_9AGAR</name>
<proteinExistence type="predicted"/>
<sequence length="233" mass="27034">MLESDRARLSQIEAQILKFERSLSALRAEKQLVQERLDSYKYPVTSLPSEMISEIFMQCLPPYPMCPSLLDNYPPISLTLVCRQWRAIALETPELWRAIALDDESHLWRELSKDASRVWIRRSGSLPLSIKLDTKCADRTPLCELYPAIFDHFPRWEHLTLAIAPTNFPTIDGPMALLRYLEFTPNDWYGRFELRNVPQLRVVLLDFTGGRGLTVVLPWQQLTSLTRNEVMTN</sequence>
<evidence type="ECO:0000313" key="3">
    <source>
        <dbReference type="EMBL" id="KAF7373850.1"/>
    </source>
</evidence>
<comment type="caution">
    <text evidence="3">The sequence shown here is derived from an EMBL/GenBank/DDBJ whole genome shotgun (WGS) entry which is preliminary data.</text>
</comment>
<feature type="coiled-coil region" evidence="1">
    <location>
        <begin position="9"/>
        <end position="36"/>
    </location>
</feature>
<dbReference type="Proteomes" id="UP000623467">
    <property type="component" value="Unassembled WGS sequence"/>
</dbReference>
<protein>
    <submittedName>
        <fullName evidence="3">F-box domain-containing protein</fullName>
    </submittedName>
</protein>
<evidence type="ECO:0000313" key="4">
    <source>
        <dbReference type="Proteomes" id="UP000623467"/>
    </source>
</evidence>
<accession>A0A8H6ZDX4</accession>
<feature type="domain" description="F-box" evidence="2">
    <location>
        <begin position="45"/>
        <end position="100"/>
    </location>
</feature>
<reference evidence="3" key="1">
    <citation type="submission" date="2020-05" db="EMBL/GenBank/DDBJ databases">
        <title>Mycena genomes resolve the evolution of fungal bioluminescence.</title>
        <authorList>
            <person name="Tsai I.J."/>
        </authorList>
    </citation>
    <scope>NUCLEOTIDE SEQUENCE</scope>
    <source>
        <strain evidence="3">160909Yilan</strain>
    </source>
</reference>
<dbReference type="EMBL" id="JACAZH010000003">
    <property type="protein sequence ID" value="KAF7373850.1"/>
    <property type="molecule type" value="Genomic_DNA"/>
</dbReference>
<gene>
    <name evidence="3" type="ORF">MSAN_00596900</name>
</gene>
<organism evidence="3 4">
    <name type="scientific">Mycena sanguinolenta</name>
    <dbReference type="NCBI Taxonomy" id="230812"/>
    <lineage>
        <taxon>Eukaryota</taxon>
        <taxon>Fungi</taxon>
        <taxon>Dikarya</taxon>
        <taxon>Basidiomycota</taxon>
        <taxon>Agaricomycotina</taxon>
        <taxon>Agaricomycetes</taxon>
        <taxon>Agaricomycetidae</taxon>
        <taxon>Agaricales</taxon>
        <taxon>Marasmiineae</taxon>
        <taxon>Mycenaceae</taxon>
        <taxon>Mycena</taxon>
    </lineage>
</organism>
<keyword evidence="1" id="KW-0175">Coiled coil</keyword>
<dbReference type="OrthoDB" id="3357519at2759"/>
<evidence type="ECO:0000259" key="2">
    <source>
        <dbReference type="Pfam" id="PF12937"/>
    </source>
</evidence>
<dbReference type="InterPro" id="IPR001810">
    <property type="entry name" value="F-box_dom"/>
</dbReference>
<dbReference type="Gene3D" id="1.20.1280.50">
    <property type="match status" value="1"/>
</dbReference>